<accession>E4YR72</accession>
<dbReference type="InterPro" id="IPR036065">
    <property type="entry name" value="BolA-like_sf"/>
</dbReference>
<feature type="compositionally biased region" description="Basic and acidic residues" evidence="3">
    <location>
        <begin position="92"/>
        <end position="104"/>
    </location>
</feature>
<dbReference type="InterPro" id="IPR002634">
    <property type="entry name" value="BolA"/>
</dbReference>
<organism evidence="4">
    <name type="scientific">Oikopleura dioica</name>
    <name type="common">Tunicate</name>
    <dbReference type="NCBI Taxonomy" id="34765"/>
    <lineage>
        <taxon>Eukaryota</taxon>
        <taxon>Metazoa</taxon>
        <taxon>Chordata</taxon>
        <taxon>Tunicata</taxon>
        <taxon>Appendicularia</taxon>
        <taxon>Copelata</taxon>
        <taxon>Oikopleuridae</taxon>
        <taxon>Oikopleura</taxon>
    </lineage>
</organism>
<reference evidence="4" key="1">
    <citation type="journal article" date="2010" name="Science">
        <title>Plasticity of animal genome architecture unmasked by rapid evolution of a pelagic tunicate.</title>
        <authorList>
            <person name="Denoeud F."/>
            <person name="Henriet S."/>
            <person name="Mungpakdee S."/>
            <person name="Aury J.M."/>
            <person name="Da Silva C."/>
            <person name="Brinkmann H."/>
            <person name="Mikhaleva J."/>
            <person name="Olsen L.C."/>
            <person name="Jubin C."/>
            <person name="Canestro C."/>
            <person name="Bouquet J.M."/>
            <person name="Danks G."/>
            <person name="Poulain J."/>
            <person name="Campsteijn C."/>
            <person name="Adamski M."/>
            <person name="Cross I."/>
            <person name="Yadetie F."/>
            <person name="Muffato M."/>
            <person name="Louis A."/>
            <person name="Butcher S."/>
            <person name="Tsagkogeorga G."/>
            <person name="Konrad A."/>
            <person name="Singh S."/>
            <person name="Jensen M.F."/>
            <person name="Cong E.H."/>
            <person name="Eikeseth-Otteraa H."/>
            <person name="Noel B."/>
            <person name="Anthouard V."/>
            <person name="Porcel B.M."/>
            <person name="Kachouri-Lafond R."/>
            <person name="Nishino A."/>
            <person name="Ugolini M."/>
            <person name="Chourrout P."/>
            <person name="Nishida H."/>
            <person name="Aasland R."/>
            <person name="Huzurbazar S."/>
            <person name="Westhof E."/>
            <person name="Delsuc F."/>
            <person name="Lehrach H."/>
            <person name="Reinhardt R."/>
            <person name="Weissenbach J."/>
            <person name="Roy S.W."/>
            <person name="Artiguenave F."/>
            <person name="Postlethwait J.H."/>
            <person name="Manak J.R."/>
            <person name="Thompson E.M."/>
            <person name="Jaillon O."/>
            <person name="Du Pasquier L."/>
            <person name="Boudinot P."/>
            <person name="Liberles D.A."/>
            <person name="Volff J.N."/>
            <person name="Philippe H."/>
            <person name="Lenhard B."/>
            <person name="Roest Crollius H."/>
            <person name="Wincker P."/>
            <person name="Chourrout D."/>
        </authorList>
    </citation>
    <scope>NUCLEOTIDE SEQUENCE [LARGE SCALE GENOMIC DNA]</scope>
</reference>
<evidence type="ECO:0000256" key="3">
    <source>
        <dbReference type="SAM" id="MobiDB-lite"/>
    </source>
</evidence>
<evidence type="ECO:0000256" key="2">
    <source>
        <dbReference type="RuleBase" id="RU003860"/>
    </source>
</evidence>
<dbReference type="SUPFAM" id="SSF82657">
    <property type="entry name" value="BolA-like"/>
    <property type="match status" value="1"/>
</dbReference>
<dbReference type="Gene3D" id="3.30.300.90">
    <property type="entry name" value="BolA-like"/>
    <property type="match status" value="1"/>
</dbReference>
<dbReference type="Proteomes" id="UP000011014">
    <property type="component" value="Unassembled WGS sequence"/>
</dbReference>
<evidence type="ECO:0008006" key="5">
    <source>
        <dbReference type="Google" id="ProtNLM"/>
    </source>
</evidence>
<dbReference type="AlphaFoldDB" id="E4YR72"/>
<dbReference type="Pfam" id="PF01722">
    <property type="entry name" value="BolA"/>
    <property type="match status" value="1"/>
</dbReference>
<gene>
    <name evidence="4" type="ORF">GSOID_T00031464001</name>
</gene>
<dbReference type="PIRSF" id="PIRSF003113">
    <property type="entry name" value="BolA"/>
    <property type="match status" value="1"/>
</dbReference>
<dbReference type="EMBL" id="FN655099">
    <property type="protein sequence ID" value="CBY37964.1"/>
    <property type="molecule type" value="Genomic_DNA"/>
</dbReference>
<dbReference type="PANTHER" id="PTHR46229">
    <property type="entry name" value="BOLA TRANSCRIPTION REGULATOR"/>
    <property type="match status" value="1"/>
</dbReference>
<proteinExistence type="inferred from homology"/>
<dbReference type="GO" id="GO:0005739">
    <property type="term" value="C:mitochondrion"/>
    <property type="evidence" value="ECO:0007669"/>
    <property type="project" value="TreeGrafter"/>
</dbReference>
<comment type="similarity">
    <text evidence="1 2">Belongs to the BolA/IbaG family.</text>
</comment>
<feature type="region of interest" description="Disordered" evidence="3">
    <location>
        <begin position="92"/>
        <end position="114"/>
    </location>
</feature>
<sequence>MRALLLRHFRFHSVETRINQKLTEAYKPVFLSVINESRLHGFRKGKESHFNLTVVSNEFEGQRAVNRQRAINKLLKEEFSEGGLHALSMSLRTEKEHDELEGSTHKTPPCSGKS</sequence>
<protein>
    <recommendedName>
        <fullName evidence="5">BolA-like protein</fullName>
    </recommendedName>
</protein>
<dbReference type="PANTHER" id="PTHR46229:SF2">
    <property type="entry name" value="BOLA-LIKE PROTEIN 1"/>
    <property type="match status" value="1"/>
</dbReference>
<evidence type="ECO:0000256" key="1">
    <source>
        <dbReference type="ARBA" id="ARBA00005578"/>
    </source>
</evidence>
<name>E4YR72_OIKDI</name>
<evidence type="ECO:0000313" key="4">
    <source>
        <dbReference type="EMBL" id="CBY37964.1"/>
    </source>
</evidence>
<dbReference type="InterPro" id="IPR050961">
    <property type="entry name" value="BolA/IbaG_stress_morph_reg"/>
</dbReference>